<reference evidence="1 2" key="1">
    <citation type="submission" date="2024-02" db="EMBL/GenBank/DDBJ databases">
        <title>High-quality chromosome-scale genome assembly of Pensacola bahiagrass (Paspalum notatum Flugge var. saurae).</title>
        <authorList>
            <person name="Vega J.M."/>
            <person name="Podio M."/>
            <person name="Orjuela J."/>
            <person name="Siena L.A."/>
            <person name="Pessino S.C."/>
            <person name="Combes M.C."/>
            <person name="Mariac C."/>
            <person name="Albertini E."/>
            <person name="Pupilli F."/>
            <person name="Ortiz J.P.A."/>
            <person name="Leblanc O."/>
        </authorList>
    </citation>
    <scope>NUCLEOTIDE SEQUENCE [LARGE SCALE GENOMIC DNA]</scope>
    <source>
        <strain evidence="1">R1</strain>
        <tissue evidence="1">Leaf</tissue>
    </source>
</reference>
<evidence type="ECO:0000313" key="2">
    <source>
        <dbReference type="Proteomes" id="UP001341281"/>
    </source>
</evidence>
<evidence type="ECO:0000313" key="1">
    <source>
        <dbReference type="EMBL" id="WVZ87023.1"/>
    </source>
</evidence>
<name>A0AAQ3U8Z3_PASNO</name>
<organism evidence="1 2">
    <name type="scientific">Paspalum notatum var. saurae</name>
    <dbReference type="NCBI Taxonomy" id="547442"/>
    <lineage>
        <taxon>Eukaryota</taxon>
        <taxon>Viridiplantae</taxon>
        <taxon>Streptophyta</taxon>
        <taxon>Embryophyta</taxon>
        <taxon>Tracheophyta</taxon>
        <taxon>Spermatophyta</taxon>
        <taxon>Magnoliopsida</taxon>
        <taxon>Liliopsida</taxon>
        <taxon>Poales</taxon>
        <taxon>Poaceae</taxon>
        <taxon>PACMAD clade</taxon>
        <taxon>Panicoideae</taxon>
        <taxon>Andropogonodae</taxon>
        <taxon>Paspaleae</taxon>
        <taxon>Paspalinae</taxon>
        <taxon>Paspalum</taxon>
    </lineage>
</organism>
<dbReference type="Proteomes" id="UP001341281">
    <property type="component" value="Chromosome 07"/>
</dbReference>
<dbReference type="AlphaFoldDB" id="A0AAQ3U8Z3"/>
<accession>A0AAQ3U8Z3</accession>
<gene>
    <name evidence="1" type="ORF">U9M48_033725</name>
</gene>
<dbReference type="EMBL" id="CP144751">
    <property type="protein sequence ID" value="WVZ87023.1"/>
    <property type="molecule type" value="Genomic_DNA"/>
</dbReference>
<keyword evidence="2" id="KW-1185">Reference proteome</keyword>
<protein>
    <submittedName>
        <fullName evidence="1">Uncharacterized protein</fullName>
    </submittedName>
</protein>
<proteinExistence type="predicted"/>
<sequence>MRRPAWRSRRRRRPWRWWRPGSREGAQLACAAAVDPWPPGATEALPSRIRGCHARRRCGGGVEVAVRAPLGAGEGAAELDPCGSEEGGAAE</sequence>